<feature type="binding site" evidence="6">
    <location>
        <position position="232"/>
    </location>
    <ligand>
        <name>beta-D-galactose</name>
        <dbReference type="ChEBI" id="CHEBI:27667"/>
    </ligand>
</feature>
<dbReference type="GO" id="GO:0006006">
    <property type="term" value="P:glucose metabolic process"/>
    <property type="evidence" value="ECO:0007669"/>
    <property type="project" value="TreeGrafter"/>
</dbReference>
<evidence type="ECO:0000313" key="9">
    <source>
        <dbReference type="Proteomes" id="UP000536835"/>
    </source>
</evidence>
<sequence length="319" mass="34934">MRHPVNWAEPRYVPSMPTLKNDQLSVTILPYGARIQSIRLAGGWEAVLGLEDEAAYHDEPMFHGAALGRYANRIRGGFTLDGERFELPQNNGPNCLHGGPGGFHAQEWAVEDHSDECAILSLSSPDGDQGFPGQLDVRLEARIDGARLRLGFEATTDRPTPVNLSYHPYFRLGGDTIRDHVLKVEAMGVLHVDEDLVPTGEIMPLVGGALDLREGGELGRHIDALNGSGGFDHCFTWAEGVTAELSHPGSGRRMKVTSNAPMMQVYTGQGLAEPHQPYAGVALEPQSAPDAPNRPRLGNTILRPGETYRRWIAYEFLQD</sequence>
<dbReference type="GO" id="GO:0030246">
    <property type="term" value="F:carbohydrate binding"/>
    <property type="evidence" value="ECO:0007669"/>
    <property type="project" value="InterPro"/>
</dbReference>
<dbReference type="Gene3D" id="2.70.98.10">
    <property type="match status" value="1"/>
</dbReference>
<evidence type="ECO:0000256" key="1">
    <source>
        <dbReference type="ARBA" id="ARBA00005028"/>
    </source>
</evidence>
<proteinExistence type="inferred from homology"/>
<evidence type="ECO:0000313" key="8">
    <source>
        <dbReference type="EMBL" id="NNU14739.1"/>
    </source>
</evidence>
<evidence type="ECO:0000256" key="4">
    <source>
        <dbReference type="ARBA" id="ARBA00023277"/>
    </source>
</evidence>
<dbReference type="InterPro" id="IPR047215">
    <property type="entry name" value="Galactose_mutarotase-like"/>
</dbReference>
<dbReference type="GO" id="GO:0033499">
    <property type="term" value="P:galactose catabolic process via UDP-galactose, Leloir pathway"/>
    <property type="evidence" value="ECO:0007669"/>
    <property type="project" value="TreeGrafter"/>
</dbReference>
<dbReference type="Proteomes" id="UP000536835">
    <property type="component" value="Unassembled WGS sequence"/>
</dbReference>
<feature type="binding site" evidence="7">
    <location>
        <begin position="72"/>
        <end position="73"/>
    </location>
    <ligand>
        <name>beta-D-galactose</name>
        <dbReference type="ChEBI" id="CHEBI:27667"/>
    </ligand>
</feature>
<evidence type="ECO:0000256" key="5">
    <source>
        <dbReference type="PIRSR" id="PIRSR005096-1"/>
    </source>
</evidence>
<dbReference type="InterPro" id="IPR015443">
    <property type="entry name" value="Aldose_1-epimerase"/>
</dbReference>
<comment type="caution">
    <text evidence="8">The sequence shown here is derived from an EMBL/GenBank/DDBJ whole genome shotgun (WGS) entry which is preliminary data.</text>
</comment>
<keyword evidence="3" id="KW-0413">Isomerase</keyword>
<feature type="active site" description="Proton donor" evidence="5">
    <location>
        <position position="167"/>
    </location>
</feature>
<dbReference type="AlphaFoldDB" id="A0A7Y3W3S0"/>
<accession>A0A7Y3W3S0</accession>
<keyword evidence="4" id="KW-0119">Carbohydrate metabolism</keyword>
<organism evidence="8 9">
    <name type="scientific">Parvularcula mediterranea</name>
    <dbReference type="NCBI Taxonomy" id="2732508"/>
    <lineage>
        <taxon>Bacteria</taxon>
        <taxon>Pseudomonadati</taxon>
        <taxon>Pseudomonadota</taxon>
        <taxon>Alphaproteobacteria</taxon>
        <taxon>Parvularculales</taxon>
        <taxon>Parvularculaceae</taxon>
        <taxon>Parvularcula</taxon>
    </lineage>
</organism>
<dbReference type="EMBL" id="JABFCX010000001">
    <property type="protein sequence ID" value="NNU14739.1"/>
    <property type="molecule type" value="Genomic_DNA"/>
</dbReference>
<comment type="similarity">
    <text evidence="2">Belongs to the aldose epimerase family.</text>
</comment>
<dbReference type="InterPro" id="IPR011013">
    <property type="entry name" value="Gal_mutarotase_sf_dom"/>
</dbReference>
<dbReference type="PANTHER" id="PTHR10091:SF0">
    <property type="entry name" value="GALACTOSE MUTAROTASE"/>
    <property type="match status" value="1"/>
</dbReference>
<evidence type="ECO:0000256" key="2">
    <source>
        <dbReference type="ARBA" id="ARBA00006206"/>
    </source>
</evidence>
<dbReference type="PIRSF" id="PIRSF005096">
    <property type="entry name" value="GALM"/>
    <property type="match status" value="1"/>
</dbReference>
<evidence type="ECO:0000256" key="3">
    <source>
        <dbReference type="ARBA" id="ARBA00023235"/>
    </source>
</evidence>
<dbReference type="InterPro" id="IPR008183">
    <property type="entry name" value="Aldose_1/G6P_1-epimerase"/>
</dbReference>
<gene>
    <name evidence="8" type="ORF">HK107_00190</name>
</gene>
<dbReference type="Pfam" id="PF01263">
    <property type="entry name" value="Aldose_epim"/>
    <property type="match status" value="1"/>
</dbReference>
<dbReference type="UniPathway" id="UPA00242"/>
<feature type="active site" description="Proton acceptor" evidence="5">
    <location>
        <position position="284"/>
    </location>
</feature>
<keyword evidence="9" id="KW-1185">Reference proteome</keyword>
<dbReference type="PANTHER" id="PTHR10091">
    <property type="entry name" value="ALDOSE-1-EPIMERASE"/>
    <property type="match status" value="1"/>
</dbReference>
<evidence type="ECO:0000256" key="6">
    <source>
        <dbReference type="PIRSR" id="PIRSR005096-2"/>
    </source>
</evidence>
<name>A0A7Y3W3S0_9PROT</name>
<protein>
    <submittedName>
        <fullName evidence="8">Galactose mutarotase</fullName>
    </submittedName>
</protein>
<evidence type="ECO:0000256" key="7">
    <source>
        <dbReference type="PIRSR" id="PIRSR005096-3"/>
    </source>
</evidence>
<comment type="pathway">
    <text evidence="1">Carbohydrate metabolism; hexose metabolism.</text>
</comment>
<dbReference type="SUPFAM" id="SSF74650">
    <property type="entry name" value="Galactose mutarotase-like"/>
    <property type="match status" value="1"/>
</dbReference>
<feature type="binding site" evidence="7">
    <location>
        <begin position="167"/>
        <end position="169"/>
    </location>
    <ligand>
        <name>beta-D-galactose</name>
        <dbReference type="ChEBI" id="CHEBI:27667"/>
    </ligand>
</feature>
<reference evidence="8 9" key="1">
    <citation type="submission" date="2020-05" db="EMBL/GenBank/DDBJ databases">
        <title>Parvularcula mediterraneae sp. nov., isolated from polypropylene straw from shallow seawater of the seashore of Laganas in Zakynthos island, Greece.</title>
        <authorList>
            <person name="Szabo I."/>
            <person name="Al-Omari J."/>
            <person name="Rado J."/>
            <person name="Szerdahelyi G.S."/>
        </authorList>
    </citation>
    <scope>NUCLEOTIDE SEQUENCE [LARGE SCALE GENOMIC DNA]</scope>
    <source>
        <strain evidence="8 9">ZS-1/3</strain>
    </source>
</reference>
<dbReference type="GO" id="GO:0004034">
    <property type="term" value="F:aldose 1-epimerase activity"/>
    <property type="evidence" value="ECO:0007669"/>
    <property type="project" value="TreeGrafter"/>
</dbReference>
<dbReference type="CDD" id="cd09019">
    <property type="entry name" value="galactose_mutarotase_like"/>
    <property type="match status" value="1"/>
</dbReference>
<dbReference type="InterPro" id="IPR014718">
    <property type="entry name" value="GH-type_carb-bd"/>
</dbReference>